<gene>
    <name evidence="1" type="ORF">IG617_01825</name>
</gene>
<dbReference type="RefSeq" id="WP_192106790.1">
    <property type="nucleotide sequence ID" value="NZ_JACYXJ010000001.1"/>
</dbReference>
<reference evidence="1 2" key="1">
    <citation type="submission" date="2020-09" db="EMBL/GenBank/DDBJ databases">
        <title>The genome sequence of type strain Labrenzia polysiphoniae KACC 19711.</title>
        <authorList>
            <person name="Liu Y."/>
        </authorList>
    </citation>
    <scope>NUCLEOTIDE SEQUENCE [LARGE SCALE GENOMIC DNA]</scope>
    <source>
        <strain evidence="1 2">KACC 19711</strain>
    </source>
</reference>
<evidence type="ECO:0000313" key="2">
    <source>
        <dbReference type="Proteomes" id="UP000615687"/>
    </source>
</evidence>
<keyword evidence="2" id="KW-1185">Reference proteome</keyword>
<dbReference type="EMBL" id="JACYXJ010000001">
    <property type="protein sequence ID" value="MBD8875014.1"/>
    <property type="molecule type" value="Genomic_DNA"/>
</dbReference>
<dbReference type="Proteomes" id="UP000615687">
    <property type="component" value="Unassembled WGS sequence"/>
</dbReference>
<accession>A0ABR9C684</accession>
<protein>
    <submittedName>
        <fullName evidence="1">Uncharacterized protein</fullName>
    </submittedName>
</protein>
<proteinExistence type="predicted"/>
<comment type="caution">
    <text evidence="1">The sequence shown here is derived from an EMBL/GenBank/DDBJ whole genome shotgun (WGS) entry which is preliminary data.</text>
</comment>
<sequence>MKAFVFGVCAMSLISLGAWFVLTKQLDYSAVSVNTSHKNDAVRLDPGMGHRSGAHD</sequence>
<organism evidence="1 2">
    <name type="scientific">Roseibium polysiphoniae</name>
    <dbReference type="NCBI Taxonomy" id="2571221"/>
    <lineage>
        <taxon>Bacteria</taxon>
        <taxon>Pseudomonadati</taxon>
        <taxon>Pseudomonadota</taxon>
        <taxon>Alphaproteobacteria</taxon>
        <taxon>Hyphomicrobiales</taxon>
        <taxon>Stappiaceae</taxon>
        <taxon>Roseibium</taxon>
    </lineage>
</organism>
<evidence type="ECO:0000313" key="1">
    <source>
        <dbReference type="EMBL" id="MBD8875014.1"/>
    </source>
</evidence>
<name>A0ABR9C684_9HYPH</name>